<organism evidence="4">
    <name type="scientific">Enterobius vermicularis</name>
    <name type="common">Human pinworm</name>
    <dbReference type="NCBI Taxonomy" id="51028"/>
    <lineage>
        <taxon>Eukaryota</taxon>
        <taxon>Metazoa</taxon>
        <taxon>Ecdysozoa</taxon>
        <taxon>Nematoda</taxon>
        <taxon>Chromadorea</taxon>
        <taxon>Rhabditida</taxon>
        <taxon>Spirurina</taxon>
        <taxon>Oxyuridomorpha</taxon>
        <taxon>Oxyuroidea</taxon>
        <taxon>Oxyuridae</taxon>
        <taxon>Enterobius</taxon>
    </lineage>
</organism>
<dbReference type="WBParaSite" id="EVEC_0001267101-mRNA-1">
    <property type="protein sequence ID" value="EVEC_0001267101-mRNA-1"/>
    <property type="gene ID" value="EVEC_0001267101"/>
</dbReference>
<dbReference type="EMBL" id="UXUI01012806">
    <property type="protein sequence ID" value="VDD97093.1"/>
    <property type="molecule type" value="Genomic_DNA"/>
</dbReference>
<accession>A0A0N4VNU8</accession>
<dbReference type="InterPro" id="IPR057139">
    <property type="entry name" value="OB_DEPS-1_1st"/>
</dbReference>
<keyword evidence="3" id="KW-1185">Reference proteome</keyword>
<dbReference type="STRING" id="51028.A0A0N4VNU8"/>
<dbReference type="Pfam" id="PF24343">
    <property type="entry name" value="OB_DEPS-1_1st"/>
    <property type="match status" value="1"/>
</dbReference>
<reference evidence="4" key="1">
    <citation type="submission" date="2017-02" db="UniProtKB">
        <authorList>
            <consortium name="WormBaseParasite"/>
        </authorList>
    </citation>
    <scope>IDENTIFICATION</scope>
</reference>
<dbReference type="AlphaFoldDB" id="A0A0N4VNU8"/>
<sequence>MLGVVVSTTLPRPDTPLVVIIFVDKDLPLYYTKNVNRSVQTRMSKEERKRMDKLVKQKGLEFGDWISFQEKDVRGRVIDEYEKIRPAMECRINGEHMQVSLYRDTSV</sequence>
<evidence type="ECO:0000313" key="3">
    <source>
        <dbReference type="Proteomes" id="UP000274131"/>
    </source>
</evidence>
<evidence type="ECO:0000313" key="2">
    <source>
        <dbReference type="EMBL" id="VDD97093.1"/>
    </source>
</evidence>
<gene>
    <name evidence="2" type="ORF">EVEC_LOCUS11844</name>
</gene>
<protein>
    <submittedName>
        <fullName evidence="4">Pyridoxamine 5'-phosphate oxidase</fullName>
    </submittedName>
</protein>
<feature type="domain" description="P-granule-associated protein DEPS-1 first OB-fold" evidence="1">
    <location>
        <begin position="3"/>
        <end position="83"/>
    </location>
</feature>
<proteinExistence type="predicted"/>
<dbReference type="Proteomes" id="UP000274131">
    <property type="component" value="Unassembled WGS sequence"/>
</dbReference>
<reference evidence="2 3" key="2">
    <citation type="submission" date="2018-10" db="EMBL/GenBank/DDBJ databases">
        <authorList>
            <consortium name="Pathogen Informatics"/>
        </authorList>
    </citation>
    <scope>NUCLEOTIDE SEQUENCE [LARGE SCALE GENOMIC DNA]</scope>
</reference>
<evidence type="ECO:0000259" key="1">
    <source>
        <dbReference type="Pfam" id="PF24343"/>
    </source>
</evidence>
<dbReference type="OrthoDB" id="5827110at2759"/>
<evidence type="ECO:0000313" key="4">
    <source>
        <dbReference type="WBParaSite" id="EVEC_0001267101-mRNA-1"/>
    </source>
</evidence>
<name>A0A0N4VNU8_ENTVE</name>